<evidence type="ECO:0000256" key="7">
    <source>
        <dbReference type="SAM" id="Phobius"/>
    </source>
</evidence>
<evidence type="ECO:0000256" key="5">
    <source>
        <dbReference type="ARBA" id="ARBA00023136"/>
    </source>
</evidence>
<evidence type="ECO:0000313" key="8">
    <source>
        <dbReference type="EMBL" id="QDV32857.1"/>
    </source>
</evidence>
<evidence type="ECO:0000256" key="6">
    <source>
        <dbReference type="SAM" id="MobiDB-lite"/>
    </source>
</evidence>
<organism evidence="8 9">
    <name type="scientific">Tautonia plasticadhaerens</name>
    <dbReference type="NCBI Taxonomy" id="2527974"/>
    <lineage>
        <taxon>Bacteria</taxon>
        <taxon>Pseudomonadati</taxon>
        <taxon>Planctomycetota</taxon>
        <taxon>Planctomycetia</taxon>
        <taxon>Isosphaerales</taxon>
        <taxon>Isosphaeraceae</taxon>
        <taxon>Tautonia</taxon>
    </lineage>
</organism>
<sequence length="438" mass="45400">MRGGGPGPGGPGGGSLRDRVGRRHLVLFASVYALQGVVFAYVVNFNLLYMKAAGLDEGTSNDVQTFAIILPFALKFLFGPLSDRVDLLGMGHRRPFIALGIALQCLGLVGLAMIDPGAHVLAFASVALVTVLGLAMYDTCCDGMVLDETPEADRPRVQSVLMVSRFLAATVLTFAFGRILERTGIGPGRSEGLLIGCALLGLPPLAMALILRERRTVRTGDRFEWRALSVLVRPGGLALIAFGLLYAMPGWGVETNLPLFYHATGFDESEVGALGSARLCGRAVGAVLLPLATPMLGRRGVIVCGLVGLAGSTTAHALVGAGDLASATALGFLFGVANGWNDVLFATLAMGASDPRLAASTFALFMAVTNLNILGGSLFARGLVALGGSYPPLFLAAGLISVPALLLAGPLGRLAPRELDSNSDPSAKDRPDDGDGMA</sequence>
<dbReference type="PANTHER" id="PTHR12778:SF10">
    <property type="entry name" value="MAJOR FACILITATOR SUPERFAMILY DOMAIN-CONTAINING PROTEIN 3"/>
    <property type="match status" value="1"/>
</dbReference>
<dbReference type="Gene3D" id="1.20.1250.20">
    <property type="entry name" value="MFS general substrate transporter like domains"/>
    <property type="match status" value="1"/>
</dbReference>
<dbReference type="PANTHER" id="PTHR12778">
    <property type="entry name" value="SOLUTE CARRIER FAMILY 33 ACETYL-COA TRANSPORTER -RELATED"/>
    <property type="match status" value="1"/>
</dbReference>
<dbReference type="SUPFAM" id="SSF103473">
    <property type="entry name" value="MFS general substrate transporter"/>
    <property type="match status" value="1"/>
</dbReference>
<dbReference type="KEGG" id="tpla:ElP_06970"/>
<keyword evidence="3 7" id="KW-0812">Transmembrane</keyword>
<accession>A0A518GW89</accession>
<feature type="transmembrane region" description="Helical" evidence="7">
    <location>
        <begin position="120"/>
        <end position="139"/>
    </location>
</feature>
<protein>
    <submittedName>
        <fullName evidence="8">Major Facilitator Superfamily protein</fullName>
    </submittedName>
</protein>
<feature type="transmembrane region" description="Helical" evidence="7">
    <location>
        <begin position="192"/>
        <end position="211"/>
    </location>
</feature>
<feature type="transmembrane region" description="Helical" evidence="7">
    <location>
        <begin position="95"/>
        <end position="114"/>
    </location>
</feature>
<keyword evidence="9" id="KW-1185">Reference proteome</keyword>
<dbReference type="GO" id="GO:0016020">
    <property type="term" value="C:membrane"/>
    <property type="evidence" value="ECO:0007669"/>
    <property type="project" value="UniProtKB-SubCell"/>
</dbReference>
<keyword evidence="5 7" id="KW-0472">Membrane</keyword>
<dbReference type="Pfam" id="PF07690">
    <property type="entry name" value="MFS_1"/>
    <property type="match status" value="1"/>
</dbReference>
<evidence type="ECO:0000256" key="1">
    <source>
        <dbReference type="ARBA" id="ARBA00004141"/>
    </source>
</evidence>
<dbReference type="InterPro" id="IPR011701">
    <property type="entry name" value="MFS"/>
</dbReference>
<feature type="transmembrane region" description="Helical" evidence="7">
    <location>
        <begin position="357"/>
        <end position="380"/>
    </location>
</feature>
<evidence type="ECO:0000256" key="3">
    <source>
        <dbReference type="ARBA" id="ARBA00022692"/>
    </source>
</evidence>
<dbReference type="InterPro" id="IPR036259">
    <property type="entry name" value="MFS_trans_sf"/>
</dbReference>
<feature type="transmembrane region" description="Helical" evidence="7">
    <location>
        <begin position="300"/>
        <end position="319"/>
    </location>
</feature>
<reference evidence="8 9" key="1">
    <citation type="submission" date="2019-02" db="EMBL/GenBank/DDBJ databases">
        <title>Deep-cultivation of Planctomycetes and their phenomic and genomic characterization uncovers novel biology.</title>
        <authorList>
            <person name="Wiegand S."/>
            <person name="Jogler M."/>
            <person name="Boedeker C."/>
            <person name="Pinto D."/>
            <person name="Vollmers J."/>
            <person name="Rivas-Marin E."/>
            <person name="Kohn T."/>
            <person name="Peeters S.H."/>
            <person name="Heuer A."/>
            <person name="Rast P."/>
            <person name="Oberbeckmann S."/>
            <person name="Bunk B."/>
            <person name="Jeske O."/>
            <person name="Meyerdierks A."/>
            <person name="Storesund J.E."/>
            <person name="Kallscheuer N."/>
            <person name="Luecker S."/>
            <person name="Lage O.M."/>
            <person name="Pohl T."/>
            <person name="Merkel B.J."/>
            <person name="Hornburger P."/>
            <person name="Mueller R.-W."/>
            <person name="Bruemmer F."/>
            <person name="Labrenz M."/>
            <person name="Spormann A.M."/>
            <person name="Op den Camp H."/>
            <person name="Overmann J."/>
            <person name="Amann R."/>
            <person name="Jetten M.S.M."/>
            <person name="Mascher T."/>
            <person name="Medema M.H."/>
            <person name="Devos D.P."/>
            <person name="Kaster A.-K."/>
            <person name="Ovreas L."/>
            <person name="Rohde M."/>
            <person name="Galperin M.Y."/>
            <person name="Jogler C."/>
        </authorList>
    </citation>
    <scope>NUCLEOTIDE SEQUENCE [LARGE SCALE GENOMIC DNA]</scope>
    <source>
        <strain evidence="8 9">ElP</strain>
    </source>
</reference>
<evidence type="ECO:0000256" key="2">
    <source>
        <dbReference type="ARBA" id="ARBA00022448"/>
    </source>
</evidence>
<dbReference type="RefSeq" id="WP_145267262.1">
    <property type="nucleotide sequence ID" value="NZ_CP036426.1"/>
</dbReference>
<feature type="transmembrane region" description="Helical" evidence="7">
    <location>
        <begin position="231"/>
        <end position="251"/>
    </location>
</feature>
<name>A0A518GW89_9BACT</name>
<feature type="transmembrane region" description="Helical" evidence="7">
    <location>
        <begin position="392"/>
        <end position="411"/>
    </location>
</feature>
<proteinExistence type="predicted"/>
<evidence type="ECO:0000313" key="9">
    <source>
        <dbReference type="Proteomes" id="UP000317835"/>
    </source>
</evidence>
<feature type="transmembrane region" description="Helical" evidence="7">
    <location>
        <begin position="25"/>
        <end position="43"/>
    </location>
</feature>
<evidence type="ECO:0000256" key="4">
    <source>
        <dbReference type="ARBA" id="ARBA00022989"/>
    </source>
</evidence>
<comment type="subcellular location">
    <subcellularLocation>
        <location evidence="1">Membrane</location>
        <topology evidence="1">Multi-pass membrane protein</topology>
    </subcellularLocation>
</comment>
<dbReference type="GO" id="GO:0022857">
    <property type="term" value="F:transmembrane transporter activity"/>
    <property type="evidence" value="ECO:0007669"/>
    <property type="project" value="InterPro"/>
</dbReference>
<dbReference type="InterPro" id="IPR004752">
    <property type="entry name" value="AmpG_permease/AT-1"/>
</dbReference>
<dbReference type="OrthoDB" id="270095at2"/>
<dbReference type="EMBL" id="CP036426">
    <property type="protein sequence ID" value="QDV32857.1"/>
    <property type="molecule type" value="Genomic_DNA"/>
</dbReference>
<feature type="region of interest" description="Disordered" evidence="6">
    <location>
        <begin position="417"/>
        <end position="438"/>
    </location>
</feature>
<dbReference type="Proteomes" id="UP000317835">
    <property type="component" value="Chromosome"/>
</dbReference>
<dbReference type="AlphaFoldDB" id="A0A518GW89"/>
<feature type="transmembrane region" description="Helical" evidence="7">
    <location>
        <begin position="160"/>
        <end position="180"/>
    </location>
</feature>
<feature type="transmembrane region" description="Helical" evidence="7">
    <location>
        <begin position="63"/>
        <end position="83"/>
    </location>
</feature>
<keyword evidence="4 7" id="KW-1133">Transmembrane helix</keyword>
<gene>
    <name evidence="8" type="ORF">ElP_06970</name>
</gene>
<feature type="transmembrane region" description="Helical" evidence="7">
    <location>
        <begin position="325"/>
        <end position="345"/>
    </location>
</feature>
<keyword evidence="2" id="KW-0813">Transport</keyword>